<evidence type="ECO:0000313" key="1">
    <source>
        <dbReference type="EMBL" id="ESU44339.1"/>
    </source>
</evidence>
<reference evidence="2" key="1">
    <citation type="submission" date="2012-02" db="EMBL/GenBank/DDBJ databases">
        <title>Genome sequencing of Giardia lamblia Genotypes A2 and B isolates (DH and GS) and comparative analysis with the genomes of Genotypes A1 and E (WB and Pig).</title>
        <authorList>
            <person name="Adam R."/>
            <person name="Dahlstrom E."/>
            <person name="Martens C."/>
            <person name="Bruno D."/>
            <person name="Barbian K."/>
            <person name="Porcella S.F."/>
            <person name="Nash T."/>
        </authorList>
    </citation>
    <scope>NUCLEOTIDE SEQUENCE</scope>
    <source>
        <strain evidence="2">GS</strain>
    </source>
</reference>
<comment type="caution">
    <text evidence="1">The sequence shown here is derived from an EMBL/GenBank/DDBJ whole genome shotgun (WGS) entry which is preliminary data.</text>
</comment>
<dbReference type="InterPro" id="IPR005651">
    <property type="entry name" value="Trm112-like"/>
</dbReference>
<dbReference type="OrthoDB" id="2187549at2759"/>
<dbReference type="VEuPathDB" id="GiardiaDB:DHA2_151340"/>
<evidence type="ECO:0008006" key="3">
    <source>
        <dbReference type="Google" id="ProtNLM"/>
    </source>
</evidence>
<proteinExistence type="predicted"/>
<dbReference type="Pfam" id="PF03966">
    <property type="entry name" value="Trm112p"/>
    <property type="match status" value="1"/>
</dbReference>
<dbReference type="EMBL" id="AHHH01000024">
    <property type="protein sequence ID" value="ESU44339.1"/>
    <property type="molecule type" value="Genomic_DNA"/>
</dbReference>
<organism evidence="1 2">
    <name type="scientific">Giardia intestinalis</name>
    <name type="common">Giardia lamblia</name>
    <dbReference type="NCBI Taxonomy" id="5741"/>
    <lineage>
        <taxon>Eukaryota</taxon>
        <taxon>Metamonada</taxon>
        <taxon>Diplomonadida</taxon>
        <taxon>Hexamitidae</taxon>
        <taxon>Giardiinae</taxon>
        <taxon>Giardia</taxon>
    </lineage>
</organism>
<reference evidence="1 2" key="2">
    <citation type="journal article" date="2013" name="Genome Biol. Evol.">
        <title>Genome sequencing of Giardia lamblia genotypes A2 and B isolates (DH and GS) and comparative analysis with the genomes of genotypes A1 and E (WB and Pig).</title>
        <authorList>
            <person name="Adam R.D."/>
            <person name="Dahlstrom E.W."/>
            <person name="Martens C.A."/>
            <person name="Bruno D.P."/>
            <person name="Barbian K.D."/>
            <person name="Ricklefs S.M."/>
            <person name="Hernandez M.M."/>
            <person name="Narla N.P."/>
            <person name="Patel R.B."/>
            <person name="Porcella S.F."/>
            <person name="Nash T.E."/>
        </authorList>
    </citation>
    <scope>NUCLEOTIDE SEQUENCE [LARGE SCALE GENOMIC DNA]</scope>
    <source>
        <strain evidence="1 2">GS</strain>
    </source>
</reference>
<name>V6U0F7_GIAIN</name>
<dbReference type="VEuPathDB" id="GiardiaDB:GL50581_2116"/>
<dbReference type="Proteomes" id="UP000018040">
    <property type="component" value="Unassembled WGS sequence"/>
</dbReference>
<sequence length="145" mass="16264">MILSVLAASVRRSASKKFLSPSMYISALSILACPQCRAPFTLSCTALQKDRFDDLHKRAKVSSILNRACWKRILSACVDARISVPEKYASYDSDVIDPEALTNEEVDQFYELLFLQAVVDGKLTCSECSKAYEIRNRIPRLTPLP</sequence>
<dbReference type="AlphaFoldDB" id="V6U0F7"/>
<evidence type="ECO:0000313" key="2">
    <source>
        <dbReference type="Proteomes" id="UP000018040"/>
    </source>
</evidence>
<gene>
    <name evidence="1" type="ORF">GSB_151549</name>
</gene>
<dbReference type="VEuPathDB" id="GiardiaDB:QR46_1082"/>
<protein>
    <recommendedName>
        <fullName evidence="3">Trm112p-like protein</fullName>
    </recommendedName>
</protein>
<dbReference type="VEuPathDB" id="GiardiaDB:GL50803_002710"/>
<accession>V6U0F7</accession>
<dbReference type="Gene3D" id="2.20.25.10">
    <property type="match status" value="1"/>
</dbReference>